<organism evidence="4 5">
    <name type="scientific">Methanonatronarchaeum thermophilum</name>
    <dbReference type="NCBI Taxonomy" id="1927129"/>
    <lineage>
        <taxon>Archaea</taxon>
        <taxon>Methanobacteriati</taxon>
        <taxon>Methanobacteriota</taxon>
        <taxon>Methanonatronarchaeia</taxon>
        <taxon>Methanonatronarchaeales</taxon>
        <taxon>Methanonatronarchaeaceae</taxon>
        <taxon>Methanonatronarchaeum</taxon>
    </lineage>
</organism>
<accession>A0A1Y3GBQ6</accession>
<keyword evidence="1 2" id="KW-0129">CBS domain</keyword>
<dbReference type="PANTHER" id="PTHR43080">
    <property type="entry name" value="CBS DOMAIN-CONTAINING PROTEIN CBSX3, MITOCHONDRIAL"/>
    <property type="match status" value="1"/>
</dbReference>
<evidence type="ECO:0000256" key="2">
    <source>
        <dbReference type="PROSITE-ProRule" id="PRU00703"/>
    </source>
</evidence>
<dbReference type="InterPro" id="IPR051257">
    <property type="entry name" value="Diverse_CBS-Domain"/>
</dbReference>
<dbReference type="InterPro" id="IPR046342">
    <property type="entry name" value="CBS_dom_sf"/>
</dbReference>
<evidence type="ECO:0000313" key="5">
    <source>
        <dbReference type="Proteomes" id="UP000195137"/>
    </source>
</evidence>
<gene>
    <name evidence="4" type="ORF">AMET1_0509</name>
</gene>
<keyword evidence="5" id="KW-1185">Reference proteome</keyword>
<feature type="domain" description="CBS" evidence="3">
    <location>
        <begin position="12"/>
        <end position="70"/>
    </location>
</feature>
<proteinExistence type="predicted"/>
<dbReference type="AlphaFoldDB" id="A0A1Y3GBQ6"/>
<dbReference type="Pfam" id="PF00571">
    <property type="entry name" value="CBS"/>
    <property type="match status" value="2"/>
</dbReference>
<evidence type="ECO:0000313" key="4">
    <source>
        <dbReference type="EMBL" id="OUJ18858.1"/>
    </source>
</evidence>
<dbReference type="PANTHER" id="PTHR43080:SF2">
    <property type="entry name" value="CBS DOMAIN-CONTAINING PROTEIN"/>
    <property type="match status" value="1"/>
</dbReference>
<dbReference type="SUPFAM" id="SSF54631">
    <property type="entry name" value="CBS-domain pair"/>
    <property type="match status" value="1"/>
</dbReference>
<dbReference type="SMART" id="SM00116">
    <property type="entry name" value="CBS"/>
    <property type="match status" value="2"/>
</dbReference>
<dbReference type="EMBL" id="MRZU01000003">
    <property type="protein sequence ID" value="OUJ18858.1"/>
    <property type="molecule type" value="Genomic_DNA"/>
</dbReference>
<protein>
    <submittedName>
        <fullName evidence="4">CBS domain containing protein</fullName>
    </submittedName>
</protein>
<dbReference type="InterPro" id="IPR000644">
    <property type="entry name" value="CBS_dom"/>
</dbReference>
<evidence type="ECO:0000259" key="3">
    <source>
        <dbReference type="PROSITE" id="PS51371"/>
    </source>
</evidence>
<comment type="caution">
    <text evidence="4">The sequence shown here is derived from an EMBL/GenBank/DDBJ whole genome shotgun (WGS) entry which is preliminary data.</text>
</comment>
<dbReference type="Gene3D" id="3.10.580.10">
    <property type="entry name" value="CBS-domain"/>
    <property type="match status" value="1"/>
</dbReference>
<evidence type="ECO:0000256" key="1">
    <source>
        <dbReference type="ARBA" id="ARBA00023122"/>
    </source>
</evidence>
<dbReference type="PROSITE" id="PS51371">
    <property type="entry name" value="CBS"/>
    <property type="match status" value="2"/>
</dbReference>
<feature type="domain" description="CBS" evidence="3">
    <location>
        <begin position="76"/>
        <end position="130"/>
    </location>
</feature>
<dbReference type="Proteomes" id="UP000195137">
    <property type="component" value="Unassembled WGS sequence"/>
</dbReference>
<reference evidence="4 5" key="1">
    <citation type="submission" date="2016-12" db="EMBL/GenBank/DDBJ databases">
        <title>Discovery of methanogenic haloarchaea.</title>
        <authorList>
            <person name="Sorokin D.Y."/>
            <person name="Makarova K.S."/>
            <person name="Abbas B."/>
            <person name="Ferrer M."/>
            <person name="Golyshin P.N."/>
        </authorList>
    </citation>
    <scope>NUCLEOTIDE SEQUENCE [LARGE SCALE GENOMIC DNA]</scope>
    <source>
        <strain evidence="4">AMET1</strain>
    </source>
</reference>
<sequence length="130" mass="14358">MFEGEVKASDMMVEKEKLITAGPEDRVAAVILRMIRDGVGGVPITDEGQCVGIVTMRDIMFANFYGAGELPISEIMTKDLLTVSPNATMIEVIRLMLKYKIERIPVVEDGELKGLIVRNSILRSISDLTE</sequence>
<name>A0A1Y3GBQ6_9EURY</name>